<dbReference type="Gene3D" id="3.40.50.620">
    <property type="entry name" value="HUPs"/>
    <property type="match status" value="1"/>
</dbReference>
<dbReference type="Pfam" id="PF00582">
    <property type="entry name" value="Usp"/>
    <property type="match status" value="1"/>
</dbReference>
<reference evidence="3 4" key="1">
    <citation type="submission" date="2021-01" db="EMBL/GenBank/DDBJ databases">
        <title>Entomomonas sp. F2A isolated from a house cricket (Acheta domesticus).</title>
        <authorList>
            <person name="Spergser J."/>
            <person name="Busse H.-J."/>
        </authorList>
    </citation>
    <scope>NUCLEOTIDE SEQUENCE [LARGE SCALE GENOMIC DNA]</scope>
    <source>
        <strain evidence="3 4">F2A</strain>
    </source>
</reference>
<dbReference type="EMBL" id="CP067393">
    <property type="protein sequence ID" value="QQP85191.1"/>
    <property type="molecule type" value="Genomic_DNA"/>
</dbReference>
<dbReference type="RefSeq" id="WP_201091499.1">
    <property type="nucleotide sequence ID" value="NZ_CP067393.1"/>
</dbReference>
<proteinExistence type="inferred from homology"/>
<organism evidence="3 4">
    <name type="scientific">Entomomonas asaccharolytica</name>
    <dbReference type="NCBI Taxonomy" id="2785331"/>
    <lineage>
        <taxon>Bacteria</taxon>
        <taxon>Pseudomonadati</taxon>
        <taxon>Pseudomonadota</taxon>
        <taxon>Gammaproteobacteria</taxon>
        <taxon>Pseudomonadales</taxon>
        <taxon>Pseudomonadaceae</taxon>
        <taxon>Entomomonas</taxon>
    </lineage>
</organism>
<dbReference type="PANTHER" id="PTHR46268">
    <property type="entry name" value="STRESS RESPONSE PROTEIN NHAX"/>
    <property type="match status" value="1"/>
</dbReference>
<sequence length="146" mass="16309">MFSSVLIAIDGWEYTTRLLDLAKRICVENTKVEVIYVDNNFTGKLKNIKYLENSTEADIATSREQVMQDALCYLKVTGDIGAKGTIVGGDTADVIIKYAKKINCDLILMGHRHLSKLNRFFDPSITIKVVKKAHCPVLVDSLSKLD</sequence>
<gene>
    <name evidence="3" type="ORF">JHT90_12490</name>
</gene>
<dbReference type="SUPFAM" id="SSF52402">
    <property type="entry name" value="Adenine nucleotide alpha hydrolases-like"/>
    <property type="match status" value="1"/>
</dbReference>
<dbReference type="InterPro" id="IPR006015">
    <property type="entry name" value="Universal_stress_UspA"/>
</dbReference>
<feature type="domain" description="UspA" evidence="2">
    <location>
        <begin position="1"/>
        <end position="139"/>
    </location>
</feature>
<dbReference type="PRINTS" id="PR01438">
    <property type="entry name" value="UNVRSLSTRESS"/>
</dbReference>
<dbReference type="InterPro" id="IPR006016">
    <property type="entry name" value="UspA"/>
</dbReference>
<accession>A0A974RWG6</accession>
<name>A0A974RWG6_9GAMM</name>
<dbReference type="PANTHER" id="PTHR46268:SF6">
    <property type="entry name" value="UNIVERSAL STRESS PROTEIN UP12"/>
    <property type="match status" value="1"/>
</dbReference>
<dbReference type="InterPro" id="IPR014729">
    <property type="entry name" value="Rossmann-like_a/b/a_fold"/>
</dbReference>
<evidence type="ECO:0000256" key="1">
    <source>
        <dbReference type="ARBA" id="ARBA00008791"/>
    </source>
</evidence>
<protein>
    <submittedName>
        <fullName evidence="3">Universal stress protein</fullName>
    </submittedName>
</protein>
<keyword evidence="4" id="KW-1185">Reference proteome</keyword>
<evidence type="ECO:0000259" key="2">
    <source>
        <dbReference type="Pfam" id="PF00582"/>
    </source>
</evidence>
<evidence type="ECO:0000313" key="3">
    <source>
        <dbReference type="EMBL" id="QQP85191.1"/>
    </source>
</evidence>
<dbReference type="Proteomes" id="UP000595278">
    <property type="component" value="Chromosome"/>
</dbReference>
<comment type="similarity">
    <text evidence="1">Belongs to the universal stress protein A family.</text>
</comment>
<dbReference type="AlphaFoldDB" id="A0A974RWG6"/>
<dbReference type="KEGG" id="eaz:JHT90_12490"/>
<dbReference type="CDD" id="cd00293">
    <property type="entry name" value="USP-like"/>
    <property type="match status" value="1"/>
</dbReference>
<evidence type="ECO:0000313" key="4">
    <source>
        <dbReference type="Proteomes" id="UP000595278"/>
    </source>
</evidence>